<dbReference type="AlphaFoldDB" id="A0A518GGF4"/>
<accession>A0A518GGF4</accession>
<dbReference type="RefSeq" id="WP_145085407.1">
    <property type="nucleotide sequence ID" value="NZ_CP036298.1"/>
</dbReference>
<dbReference type="SUPFAM" id="SSF49899">
    <property type="entry name" value="Concanavalin A-like lectins/glucanases"/>
    <property type="match status" value="1"/>
</dbReference>
<evidence type="ECO:0000313" key="5">
    <source>
        <dbReference type="EMBL" id="QDV27669.1"/>
    </source>
</evidence>
<protein>
    <submittedName>
        <fullName evidence="5">FecR protein</fullName>
    </submittedName>
</protein>
<dbReference type="KEGG" id="ahel:Q31a_60620"/>
<dbReference type="InterPro" id="IPR013320">
    <property type="entry name" value="ConA-like_dom_sf"/>
</dbReference>
<gene>
    <name evidence="5" type="ORF">Q31a_60620</name>
</gene>
<dbReference type="EMBL" id="CP036298">
    <property type="protein sequence ID" value="QDV27669.1"/>
    <property type="molecule type" value="Genomic_DNA"/>
</dbReference>
<dbReference type="InterPro" id="IPR006558">
    <property type="entry name" value="LamG-like"/>
</dbReference>
<dbReference type="InterPro" id="IPR012373">
    <property type="entry name" value="Ferrdict_sens_TM"/>
</dbReference>
<keyword evidence="3" id="KW-0812">Transmembrane</keyword>
<evidence type="ECO:0000256" key="1">
    <source>
        <dbReference type="ARBA" id="ARBA00022729"/>
    </source>
</evidence>
<organism evidence="5 6">
    <name type="scientific">Aureliella helgolandensis</name>
    <dbReference type="NCBI Taxonomy" id="2527968"/>
    <lineage>
        <taxon>Bacteria</taxon>
        <taxon>Pseudomonadati</taxon>
        <taxon>Planctomycetota</taxon>
        <taxon>Planctomycetia</taxon>
        <taxon>Pirellulales</taxon>
        <taxon>Pirellulaceae</taxon>
        <taxon>Aureliella</taxon>
    </lineage>
</organism>
<dbReference type="SMART" id="SM00560">
    <property type="entry name" value="LamGL"/>
    <property type="match status" value="1"/>
</dbReference>
<proteinExistence type="predicted"/>
<dbReference type="OrthoDB" id="292867at2"/>
<dbReference type="Gene3D" id="2.60.120.200">
    <property type="match status" value="1"/>
</dbReference>
<dbReference type="GO" id="GO:0016989">
    <property type="term" value="F:sigma factor antagonist activity"/>
    <property type="evidence" value="ECO:0007669"/>
    <property type="project" value="TreeGrafter"/>
</dbReference>
<keyword evidence="2" id="KW-1015">Disulfide bond</keyword>
<dbReference type="PANTHER" id="PTHR30273">
    <property type="entry name" value="PERIPLASMIC SIGNAL SENSOR AND SIGMA FACTOR ACTIVATOR FECR-RELATED"/>
    <property type="match status" value="1"/>
</dbReference>
<dbReference type="Pfam" id="PF13385">
    <property type="entry name" value="Laminin_G_3"/>
    <property type="match status" value="1"/>
</dbReference>
<evidence type="ECO:0000256" key="2">
    <source>
        <dbReference type="ARBA" id="ARBA00023157"/>
    </source>
</evidence>
<reference evidence="5 6" key="1">
    <citation type="submission" date="2019-02" db="EMBL/GenBank/DDBJ databases">
        <title>Deep-cultivation of Planctomycetes and their phenomic and genomic characterization uncovers novel biology.</title>
        <authorList>
            <person name="Wiegand S."/>
            <person name="Jogler M."/>
            <person name="Boedeker C."/>
            <person name="Pinto D."/>
            <person name="Vollmers J."/>
            <person name="Rivas-Marin E."/>
            <person name="Kohn T."/>
            <person name="Peeters S.H."/>
            <person name="Heuer A."/>
            <person name="Rast P."/>
            <person name="Oberbeckmann S."/>
            <person name="Bunk B."/>
            <person name="Jeske O."/>
            <person name="Meyerdierks A."/>
            <person name="Storesund J.E."/>
            <person name="Kallscheuer N."/>
            <person name="Luecker S."/>
            <person name="Lage O.M."/>
            <person name="Pohl T."/>
            <person name="Merkel B.J."/>
            <person name="Hornburger P."/>
            <person name="Mueller R.-W."/>
            <person name="Bruemmer F."/>
            <person name="Labrenz M."/>
            <person name="Spormann A.M."/>
            <person name="Op den Camp H."/>
            <person name="Overmann J."/>
            <person name="Amann R."/>
            <person name="Jetten M.S.M."/>
            <person name="Mascher T."/>
            <person name="Medema M.H."/>
            <person name="Devos D.P."/>
            <person name="Kaster A.-K."/>
            <person name="Ovreas L."/>
            <person name="Rohde M."/>
            <person name="Galperin M.Y."/>
            <person name="Jogler C."/>
        </authorList>
    </citation>
    <scope>NUCLEOTIDE SEQUENCE [LARGE SCALE GENOMIC DNA]</scope>
    <source>
        <strain evidence="5 6">Q31a</strain>
    </source>
</reference>
<keyword evidence="1" id="KW-0732">Signal</keyword>
<keyword evidence="6" id="KW-1185">Reference proteome</keyword>
<keyword evidence="3" id="KW-1133">Transmembrane helix</keyword>
<evidence type="ECO:0000313" key="6">
    <source>
        <dbReference type="Proteomes" id="UP000318017"/>
    </source>
</evidence>
<feature type="transmembrane region" description="Helical" evidence="3">
    <location>
        <begin position="79"/>
        <end position="102"/>
    </location>
</feature>
<evidence type="ECO:0000256" key="3">
    <source>
        <dbReference type="SAM" id="Phobius"/>
    </source>
</evidence>
<sequence length="549" mass="60502">MGDRQAEQRFRQYFDGELDAAGLGELEQSLRQSPEVRKQFLGYAEVEGLLREPMIPAGFPERTSRSAGRRGSRATLKRIVGWSVLALAVALAGVLLGTVFLAEARPSTAVAVYEASDLQGFMDVAIVSGLHLQSGQSSRGLTVGQRLRPGKVVIESGSLDLQFNNGAQLQLSGPAELHVLNENEATVVSGRATVNVPRIDGHFVLNSPHFSIVDQQSSFSISVDKQASVIEVYSGSLEASLLGSRGYTYTSLTVNESQQLRASESEFGLLDARVQDKTYPSLLPWSFESIQELKIDENYARCIVADQPFLYWRFEEPGALSVKNEMSDRFNGSVTFEGAEPLIEIVDGVARFKASDVGRTLRSQDDLVNRFGGDYTIELWARPEQQLRQSILSLIPSDESQALEHSLLFEYAPESELVHPRSAFRFLYRNPSGRAGGINLFSSGGCSVASWYHLVATKGEHEISFYLNGRLVGVSRVGLYPIAESNRLYLGQLRPLHTGAQDSSTRQFCGDIDEVAIYAHRLTAEEVATHFQAGIVPPERELPEFPQIH</sequence>
<feature type="domain" description="LamG-like jellyroll fold" evidence="4">
    <location>
        <begin position="373"/>
        <end position="525"/>
    </location>
</feature>
<dbReference type="PANTHER" id="PTHR30273:SF2">
    <property type="entry name" value="PROTEIN FECR"/>
    <property type="match status" value="1"/>
</dbReference>
<evidence type="ECO:0000259" key="4">
    <source>
        <dbReference type="SMART" id="SM00560"/>
    </source>
</evidence>
<name>A0A518GGF4_9BACT</name>
<dbReference type="Proteomes" id="UP000318017">
    <property type="component" value="Chromosome"/>
</dbReference>
<keyword evidence="3" id="KW-0472">Membrane</keyword>